<evidence type="ECO:0000313" key="2">
    <source>
        <dbReference type="Proteomes" id="UP001202961"/>
    </source>
</evidence>
<sequence length="445" mass="47159">MSADFLAMPDFGHDIQQPPAVHDTLETAVPRLSDDSITERVPNARPVDFGSSDIRGRLVVEFSESRSDVVPRLRVGVLSRSDRPISKPASFTRGDLSRDRADKPAWEKVATIRLSEIKGIDGRESKDRNVLDGVTQDRAPIEGDPFDPLTANHIPIRLVSLSDLGLTLPGLTQRGSDGRNPIGGGAQWEAVLATTSLSSWDTASSTSADDLLERAISTIARDHAQASVTSAASIPSQSGRAFSMSLQAGNQERSDAASLLSPPLNEGGMIEIESLRGADAPIVTPAESEDEEWRIERSTIERLTETAQADVDADIAEASSNSIIDESGNGGLIAISLGALPRSATASHGQPIDVQLDPSIGHFRSFQLAASPGHDRESLTPVDFLAMARSGLEAESEGVGTVQPVGLSSVAYAGVVFVSGVVLTVELRGRKSDDSIEQGDDQIDS</sequence>
<organism evidence="1 2">
    <name type="scientific">Aporhodopirellula aestuarii</name>
    <dbReference type="NCBI Taxonomy" id="2950107"/>
    <lineage>
        <taxon>Bacteria</taxon>
        <taxon>Pseudomonadati</taxon>
        <taxon>Planctomycetota</taxon>
        <taxon>Planctomycetia</taxon>
        <taxon>Pirellulales</taxon>
        <taxon>Pirellulaceae</taxon>
        <taxon>Aporhodopirellula</taxon>
    </lineage>
</organism>
<dbReference type="Proteomes" id="UP001202961">
    <property type="component" value="Unassembled WGS sequence"/>
</dbReference>
<dbReference type="EMBL" id="JAMQBK010000015">
    <property type="protein sequence ID" value="MCM2369959.1"/>
    <property type="molecule type" value="Genomic_DNA"/>
</dbReference>
<reference evidence="1 2" key="1">
    <citation type="journal article" date="2022" name="Syst. Appl. Microbiol.">
        <title>Rhodopirellula aestuarii sp. nov., a novel member of the genus Rhodopirellula isolated from brackish sediments collected in the Tagus River estuary, Portugal.</title>
        <authorList>
            <person name="Vitorino I.R."/>
            <person name="Klimek D."/>
            <person name="Calusinska M."/>
            <person name="Lobo-da-Cunha A."/>
            <person name="Vasconcelos V."/>
            <person name="Lage O.M."/>
        </authorList>
    </citation>
    <scope>NUCLEOTIDE SEQUENCE [LARGE SCALE GENOMIC DNA]</scope>
    <source>
        <strain evidence="1 2">ICT_H3.1</strain>
    </source>
</reference>
<name>A0ABT0TZC0_9BACT</name>
<evidence type="ECO:0000313" key="1">
    <source>
        <dbReference type="EMBL" id="MCM2369959.1"/>
    </source>
</evidence>
<comment type="caution">
    <text evidence="1">The sequence shown here is derived from an EMBL/GenBank/DDBJ whole genome shotgun (WGS) entry which is preliminary data.</text>
</comment>
<dbReference type="RefSeq" id="WP_250927629.1">
    <property type="nucleotide sequence ID" value="NZ_JAMQBK010000015.1"/>
</dbReference>
<proteinExistence type="predicted"/>
<protein>
    <submittedName>
        <fullName evidence="1">Uncharacterized protein</fullName>
    </submittedName>
</protein>
<gene>
    <name evidence="1" type="ORF">NB063_04905</name>
</gene>
<keyword evidence="2" id="KW-1185">Reference proteome</keyword>
<accession>A0ABT0TZC0</accession>